<protein>
    <submittedName>
        <fullName evidence="2">Uncharacterized protein</fullName>
    </submittedName>
</protein>
<dbReference type="OrthoDB" id="3067792at2759"/>
<dbReference type="AlphaFoldDB" id="A0A067PZG8"/>
<reference evidence="3" key="1">
    <citation type="journal article" date="2014" name="Proc. Natl. Acad. Sci. U.S.A.">
        <title>Extensive sampling of basidiomycete genomes demonstrates inadequacy of the white-rot/brown-rot paradigm for wood decay fungi.</title>
        <authorList>
            <person name="Riley R."/>
            <person name="Salamov A.A."/>
            <person name="Brown D.W."/>
            <person name="Nagy L.G."/>
            <person name="Floudas D."/>
            <person name="Held B.W."/>
            <person name="Levasseur A."/>
            <person name="Lombard V."/>
            <person name="Morin E."/>
            <person name="Otillar R."/>
            <person name="Lindquist E.A."/>
            <person name="Sun H."/>
            <person name="LaButti K.M."/>
            <person name="Schmutz J."/>
            <person name="Jabbour D."/>
            <person name="Luo H."/>
            <person name="Baker S.E."/>
            <person name="Pisabarro A.G."/>
            <person name="Walton J.D."/>
            <person name="Blanchette R.A."/>
            <person name="Henrissat B."/>
            <person name="Martin F."/>
            <person name="Cullen D."/>
            <person name="Hibbett D.S."/>
            <person name="Grigoriev I.V."/>
        </authorList>
    </citation>
    <scope>NUCLEOTIDE SEQUENCE [LARGE SCALE GENOMIC DNA]</scope>
    <source>
        <strain evidence="3">MUCL 33604</strain>
    </source>
</reference>
<dbReference type="HOGENOM" id="CLU_425806_0_0_1"/>
<organism evidence="2 3">
    <name type="scientific">Jaapia argillacea MUCL 33604</name>
    <dbReference type="NCBI Taxonomy" id="933084"/>
    <lineage>
        <taxon>Eukaryota</taxon>
        <taxon>Fungi</taxon>
        <taxon>Dikarya</taxon>
        <taxon>Basidiomycota</taxon>
        <taxon>Agaricomycotina</taxon>
        <taxon>Agaricomycetes</taxon>
        <taxon>Agaricomycetidae</taxon>
        <taxon>Jaapiales</taxon>
        <taxon>Jaapiaceae</taxon>
        <taxon>Jaapia</taxon>
    </lineage>
</organism>
<evidence type="ECO:0000313" key="3">
    <source>
        <dbReference type="Proteomes" id="UP000027265"/>
    </source>
</evidence>
<feature type="compositionally biased region" description="Basic and acidic residues" evidence="1">
    <location>
        <begin position="408"/>
        <end position="429"/>
    </location>
</feature>
<evidence type="ECO:0000313" key="2">
    <source>
        <dbReference type="EMBL" id="KDQ60099.1"/>
    </source>
</evidence>
<feature type="region of interest" description="Disordered" evidence="1">
    <location>
        <begin position="397"/>
        <end position="433"/>
    </location>
</feature>
<accession>A0A067PZG8</accession>
<dbReference type="Proteomes" id="UP000027265">
    <property type="component" value="Unassembled WGS sequence"/>
</dbReference>
<name>A0A067PZG8_9AGAM</name>
<evidence type="ECO:0000256" key="1">
    <source>
        <dbReference type="SAM" id="MobiDB-lite"/>
    </source>
</evidence>
<keyword evidence="3" id="KW-1185">Reference proteome</keyword>
<sequence>MYLSRFAAFSNRTTLFSRLSNAITSSGRSAFDIGHLGAYSTLPSIQDGLNRKSTSSPFCFKLRTLDPNKLTPADFVDISSRKNFSVKGPVLPDGKASQSPVLFFRMGMRSRCQPFPPNTRGFFYFYHDPDAPKLLSSIRFRLTESKDPASFSAGRDLRYSNQVPWHIYLAALALHPGYAVYKSLLLKDSLVPPDLLSASPDAPRTRFRQQGVALHSLYQEFPVEFLPHLVIPLMTPDGVIDPLQVNNIFSDPRPHMQSHSYLGKGFARFELSTLPQHKNRPRTVVMRIVKILEGPIPAVDGYDGYTPTPQEGSLVLRRKSNGQLGPWSMKLDITRVSSHARLVPLVDAYLIKGLPHPQNAVSERVEDHVPLSVDLGIAPPPSPAHLGPLVDTYLVKGPPRPRSTASKPMEDASPKRASLRTEMKEEKTPKISRQSPLRWLPQTLDPKKLTSSDFIRIPSTYRVPVRSPGRSTGKFIISQIRMLGSGHKSEIDQGFPSNLQGFFYYDHDELAPQLLSTIKFRITDSDDPSGFTVGRDLCFSNGVPWHMYIATIAAHRSYTLFKDLLIKDGFVSSDVFSDFLTTHHHRVLPQFAPSEIVLHSLYQEFPIKFSPDLCIRIMVPDGMFQQLLLFGVWWDVRSRKDRRPMKVYTGNGFAQFEISSLPEHSHTNGRTLVLRITKIIDGPTPVVPGYDGYVSPPKEGSLLLKRQKGTKKLVPWSVDVDVTNSLQLAKLRPLVDAHHAKG</sequence>
<dbReference type="EMBL" id="KL197714">
    <property type="protein sequence ID" value="KDQ60099.1"/>
    <property type="molecule type" value="Genomic_DNA"/>
</dbReference>
<dbReference type="InParanoid" id="A0A067PZG8"/>
<proteinExistence type="predicted"/>
<gene>
    <name evidence="2" type="ORF">JAAARDRAFT_595724</name>
</gene>